<dbReference type="RefSeq" id="XP_004340651.1">
    <property type="nucleotide sequence ID" value="XM_004340603.1"/>
</dbReference>
<evidence type="ECO:0000256" key="1">
    <source>
        <dbReference type="ARBA" id="ARBA00023002"/>
    </source>
</evidence>
<protein>
    <submittedName>
        <fullName evidence="5">NADP oxidoreductase coenzyme F420-dependent protein</fullName>
    </submittedName>
</protein>
<dbReference type="Proteomes" id="UP000011083">
    <property type="component" value="Unassembled WGS sequence"/>
</dbReference>
<dbReference type="EMBL" id="KB007951">
    <property type="protein sequence ID" value="ELR18612.1"/>
    <property type="molecule type" value="Genomic_DNA"/>
</dbReference>
<feature type="region of interest" description="Disordered" evidence="2">
    <location>
        <begin position="207"/>
        <end position="256"/>
    </location>
</feature>
<sequence>MATRQQRQFDPSRAAHRVAIIGTGAYAQALGARFAAVGVEVVYGSRSAEREAGEKGGALQQQQQCPMMLQGCPVRGPCAAVSGADVVVLAIPLGAHSAMAACIQRVIAGRGVVLIDVSNSPLDSTSPASWLPSCLKRPKSVTSPSPSTTTKAKAHHVMPEGYAALPSHSSETASRLEGHQHLQCDGCLNGCHASSSSSATPVDIEDLVTADSPRHYTRSPARPRRDIETGDDEDEDEDGDDEAEEEEEDYAELSNAERLQRLMPDVDVVKAFNTVSAYTLKSGIGARLDDRVLVCGDRPAAKELVSRLVHAIGMRPVDAGPLAAARDIERRPLQLFEEWRTAFWVSVALLVAAYAFVAVRDVWLAAGPGQEPRWGDLLLLKFNVVIAWHALALLTLTFGAGVVAALRQLATGTMKRAFPHWLDAWLRARKALGLLGVGSAALHAVAALLTNSLFIDWPYIVSREGTEFQGSMLAAILAGGVYAALALTSLPSVAASLSWREWDFMQSKLGHVGLALASIHVLLMSFALGDLPAVALWADRHWLPPVSVLAVAPALLVLVVRLLIVLPPLSGRLARIRGIAPPAAAATTTRPQRKKRGGAGESEGVEGSGALHHQQVASAAIRIN</sequence>
<feature type="transmembrane region" description="Helical" evidence="3">
    <location>
        <begin position="474"/>
        <end position="497"/>
    </location>
</feature>
<dbReference type="GO" id="GO:0016491">
    <property type="term" value="F:oxidoreductase activity"/>
    <property type="evidence" value="ECO:0007669"/>
    <property type="project" value="UniProtKB-KW"/>
</dbReference>
<gene>
    <name evidence="5" type="ORF">ACA1_155690</name>
</gene>
<evidence type="ECO:0000313" key="6">
    <source>
        <dbReference type="Proteomes" id="UP000011083"/>
    </source>
</evidence>
<keyword evidence="3" id="KW-1133">Transmembrane helix</keyword>
<proteinExistence type="predicted"/>
<dbReference type="GeneID" id="14919369"/>
<evidence type="ECO:0000256" key="2">
    <source>
        <dbReference type="SAM" id="MobiDB-lite"/>
    </source>
</evidence>
<keyword evidence="1" id="KW-0560">Oxidoreductase</keyword>
<feature type="transmembrane region" description="Helical" evidence="3">
    <location>
        <begin position="386"/>
        <end position="410"/>
    </location>
</feature>
<dbReference type="InterPro" id="IPR036291">
    <property type="entry name" value="NAD(P)-bd_dom_sf"/>
</dbReference>
<feature type="domain" description="Pyrroline-5-carboxylate reductase catalytic N-terminal" evidence="4">
    <location>
        <begin position="17"/>
        <end position="119"/>
    </location>
</feature>
<feature type="transmembrane region" description="Helical" evidence="3">
    <location>
        <begin position="431"/>
        <end position="454"/>
    </location>
</feature>
<dbReference type="InterPro" id="IPR051267">
    <property type="entry name" value="STEAP_metalloreductase"/>
</dbReference>
<name>L8H089_ACACF</name>
<evidence type="ECO:0000313" key="5">
    <source>
        <dbReference type="EMBL" id="ELR18612.1"/>
    </source>
</evidence>
<dbReference type="GO" id="GO:0005886">
    <property type="term" value="C:plasma membrane"/>
    <property type="evidence" value="ECO:0007669"/>
    <property type="project" value="TreeGrafter"/>
</dbReference>
<dbReference type="GO" id="GO:0005768">
    <property type="term" value="C:endosome"/>
    <property type="evidence" value="ECO:0007669"/>
    <property type="project" value="TreeGrafter"/>
</dbReference>
<feature type="compositionally biased region" description="Acidic residues" evidence="2">
    <location>
        <begin position="229"/>
        <end position="251"/>
    </location>
</feature>
<evidence type="ECO:0000256" key="3">
    <source>
        <dbReference type="SAM" id="Phobius"/>
    </source>
</evidence>
<evidence type="ECO:0000259" key="4">
    <source>
        <dbReference type="Pfam" id="PF03807"/>
    </source>
</evidence>
<feature type="region of interest" description="Disordered" evidence="2">
    <location>
        <begin position="584"/>
        <end position="609"/>
    </location>
</feature>
<dbReference type="SUPFAM" id="SSF51735">
    <property type="entry name" value="NAD(P)-binding Rossmann-fold domains"/>
    <property type="match status" value="2"/>
</dbReference>
<dbReference type="PANTHER" id="PTHR14239:SF0">
    <property type="entry name" value="F420-DEPENDENT NADP REDUCTASE"/>
    <property type="match status" value="1"/>
</dbReference>
<dbReference type="InterPro" id="IPR028939">
    <property type="entry name" value="P5C_Rdtase_cat_N"/>
</dbReference>
<reference evidence="5 6" key="1">
    <citation type="journal article" date="2013" name="Genome Biol.">
        <title>Genome of Acanthamoeba castellanii highlights extensive lateral gene transfer and early evolution of tyrosine kinase signaling.</title>
        <authorList>
            <person name="Clarke M."/>
            <person name="Lohan A.J."/>
            <person name="Liu B."/>
            <person name="Lagkouvardos I."/>
            <person name="Roy S."/>
            <person name="Zafar N."/>
            <person name="Bertelli C."/>
            <person name="Schilde C."/>
            <person name="Kianianmomeni A."/>
            <person name="Burglin T.R."/>
            <person name="Frech C."/>
            <person name="Turcotte B."/>
            <person name="Kopec K.O."/>
            <person name="Synnott J.M."/>
            <person name="Choo C."/>
            <person name="Paponov I."/>
            <person name="Finkler A."/>
            <person name="Soon Heng Tan C."/>
            <person name="Hutchins A.P."/>
            <person name="Weinmeier T."/>
            <person name="Rattei T."/>
            <person name="Chu J.S."/>
            <person name="Gimenez G."/>
            <person name="Irimia M."/>
            <person name="Rigden D.J."/>
            <person name="Fitzpatrick D.A."/>
            <person name="Lorenzo-Morales J."/>
            <person name="Bateman A."/>
            <person name="Chiu C.H."/>
            <person name="Tang P."/>
            <person name="Hegemann P."/>
            <person name="Fromm H."/>
            <person name="Raoult D."/>
            <person name="Greub G."/>
            <person name="Miranda-Saavedra D."/>
            <person name="Chen N."/>
            <person name="Nash P."/>
            <person name="Ginger M.L."/>
            <person name="Horn M."/>
            <person name="Schaap P."/>
            <person name="Caler L."/>
            <person name="Loftus B."/>
        </authorList>
    </citation>
    <scope>NUCLEOTIDE SEQUENCE [LARGE SCALE GENOMIC DNA]</scope>
    <source>
        <strain evidence="5 6">Neff</strain>
    </source>
</reference>
<accession>L8H089</accession>
<feature type="region of interest" description="Disordered" evidence="2">
    <location>
        <begin position="136"/>
        <end position="155"/>
    </location>
</feature>
<dbReference type="PANTHER" id="PTHR14239">
    <property type="entry name" value="DUDULIN-RELATED"/>
    <property type="match status" value="1"/>
</dbReference>
<dbReference type="KEGG" id="acan:ACA1_155690"/>
<dbReference type="OMA" id="VVIAWHA"/>
<dbReference type="AlphaFoldDB" id="L8H089"/>
<dbReference type="OrthoDB" id="550646at2759"/>
<feature type="transmembrane region" description="Helical" evidence="3">
    <location>
        <begin position="548"/>
        <end position="569"/>
    </location>
</feature>
<feature type="compositionally biased region" description="Low complexity" evidence="2">
    <location>
        <begin position="140"/>
        <end position="151"/>
    </location>
</feature>
<keyword evidence="3" id="KW-0472">Membrane</keyword>
<dbReference type="Pfam" id="PF03807">
    <property type="entry name" value="F420_oxidored"/>
    <property type="match status" value="1"/>
</dbReference>
<organism evidence="5 6">
    <name type="scientific">Acanthamoeba castellanii (strain ATCC 30010 / Neff)</name>
    <dbReference type="NCBI Taxonomy" id="1257118"/>
    <lineage>
        <taxon>Eukaryota</taxon>
        <taxon>Amoebozoa</taxon>
        <taxon>Discosea</taxon>
        <taxon>Longamoebia</taxon>
        <taxon>Centramoebida</taxon>
        <taxon>Acanthamoebidae</taxon>
        <taxon>Acanthamoeba</taxon>
    </lineage>
</organism>
<feature type="transmembrane region" description="Helical" evidence="3">
    <location>
        <begin position="341"/>
        <end position="366"/>
    </location>
</feature>
<keyword evidence="3" id="KW-0812">Transmembrane</keyword>
<feature type="transmembrane region" description="Helical" evidence="3">
    <location>
        <begin position="509"/>
        <end position="528"/>
    </location>
</feature>
<dbReference type="STRING" id="1257118.L8H089"/>
<dbReference type="Gene3D" id="3.40.50.720">
    <property type="entry name" value="NAD(P)-binding Rossmann-like Domain"/>
    <property type="match status" value="2"/>
</dbReference>
<keyword evidence="6" id="KW-1185">Reference proteome</keyword>
<dbReference type="VEuPathDB" id="AmoebaDB:ACA1_155690"/>